<dbReference type="PROSITE" id="PS00518">
    <property type="entry name" value="ZF_RING_1"/>
    <property type="match status" value="1"/>
</dbReference>
<dbReference type="PROSITE" id="PS50089">
    <property type="entry name" value="ZF_RING_2"/>
    <property type="match status" value="1"/>
</dbReference>
<evidence type="ECO:0000256" key="5">
    <source>
        <dbReference type="SAM" id="Phobius"/>
    </source>
</evidence>
<evidence type="ECO:0000256" key="3">
    <source>
        <dbReference type="ARBA" id="ARBA00022833"/>
    </source>
</evidence>
<proteinExistence type="predicted"/>
<accession>A0A8T2INA5</accession>
<dbReference type="SUPFAM" id="SSF57850">
    <property type="entry name" value="RING/U-box"/>
    <property type="match status" value="1"/>
</dbReference>
<organism evidence="7 8">
    <name type="scientific">Hymenochirus boettgeri</name>
    <name type="common">Congo dwarf clawed frog</name>
    <dbReference type="NCBI Taxonomy" id="247094"/>
    <lineage>
        <taxon>Eukaryota</taxon>
        <taxon>Metazoa</taxon>
        <taxon>Chordata</taxon>
        <taxon>Craniata</taxon>
        <taxon>Vertebrata</taxon>
        <taxon>Euteleostomi</taxon>
        <taxon>Amphibia</taxon>
        <taxon>Batrachia</taxon>
        <taxon>Anura</taxon>
        <taxon>Pipoidea</taxon>
        <taxon>Pipidae</taxon>
        <taxon>Pipinae</taxon>
        <taxon>Hymenochirus</taxon>
    </lineage>
</organism>
<evidence type="ECO:0000256" key="2">
    <source>
        <dbReference type="ARBA" id="ARBA00022771"/>
    </source>
</evidence>
<keyword evidence="2 4" id="KW-0863">Zinc-finger</keyword>
<keyword evidence="3" id="KW-0862">Zinc</keyword>
<dbReference type="SMART" id="SM00184">
    <property type="entry name" value="RING"/>
    <property type="match status" value="1"/>
</dbReference>
<keyword evidence="5" id="KW-0472">Membrane</keyword>
<dbReference type="InterPro" id="IPR051435">
    <property type="entry name" value="RING_finger_E3_ubiq-ligases"/>
</dbReference>
<sequence>MAKTPEIWHTQVDTVEDTDSRLECSICFTKYDNIFKTPKLLLCSHTLCLECVARLVAALPPEKQAEDVLCPFCRQPTHIPDGGVPALQTSQELLSNLPAHLQNEESVWIEGNKLCYKQQPETNSNQKDFCICVDIGLSKKDNPVGYRQRRGLFSGCSDWKRLLLIAFIILILFCILLWPIECVLKTGSMRCSSEPEPTKQP</sequence>
<dbReference type="GO" id="GO:0016567">
    <property type="term" value="P:protein ubiquitination"/>
    <property type="evidence" value="ECO:0007669"/>
    <property type="project" value="TreeGrafter"/>
</dbReference>
<dbReference type="Proteomes" id="UP000812440">
    <property type="component" value="Chromosome 7"/>
</dbReference>
<dbReference type="GO" id="GO:0061630">
    <property type="term" value="F:ubiquitin protein ligase activity"/>
    <property type="evidence" value="ECO:0007669"/>
    <property type="project" value="TreeGrafter"/>
</dbReference>
<dbReference type="EMBL" id="JAACNH010000008">
    <property type="protein sequence ID" value="KAG8434445.1"/>
    <property type="molecule type" value="Genomic_DNA"/>
</dbReference>
<dbReference type="InterPro" id="IPR017907">
    <property type="entry name" value="Znf_RING_CS"/>
</dbReference>
<gene>
    <name evidence="7" type="ORF">GDO86_012713</name>
</gene>
<comment type="caution">
    <text evidence="7">The sequence shown here is derived from an EMBL/GenBank/DDBJ whole genome shotgun (WGS) entry which is preliminary data.</text>
</comment>
<evidence type="ECO:0000259" key="6">
    <source>
        <dbReference type="PROSITE" id="PS50089"/>
    </source>
</evidence>
<evidence type="ECO:0000313" key="8">
    <source>
        <dbReference type="Proteomes" id="UP000812440"/>
    </source>
</evidence>
<keyword evidence="5" id="KW-0812">Transmembrane</keyword>
<dbReference type="GO" id="GO:0008270">
    <property type="term" value="F:zinc ion binding"/>
    <property type="evidence" value="ECO:0007669"/>
    <property type="project" value="UniProtKB-KW"/>
</dbReference>
<dbReference type="PANTHER" id="PTHR22791">
    <property type="entry name" value="RING-TYPE DOMAIN-CONTAINING PROTEIN"/>
    <property type="match status" value="1"/>
</dbReference>
<dbReference type="InterPro" id="IPR001841">
    <property type="entry name" value="Znf_RING"/>
</dbReference>
<feature type="domain" description="RING-type" evidence="6">
    <location>
        <begin position="24"/>
        <end position="74"/>
    </location>
</feature>
<dbReference type="AlphaFoldDB" id="A0A8T2INA5"/>
<dbReference type="OrthoDB" id="252722at2759"/>
<name>A0A8T2INA5_9PIPI</name>
<keyword evidence="5" id="KW-1133">Transmembrane helix</keyword>
<dbReference type="InterPro" id="IPR013083">
    <property type="entry name" value="Znf_RING/FYVE/PHD"/>
</dbReference>
<keyword evidence="1" id="KW-0479">Metal-binding</keyword>
<dbReference type="Gene3D" id="3.30.40.10">
    <property type="entry name" value="Zinc/RING finger domain, C3HC4 (zinc finger)"/>
    <property type="match status" value="1"/>
</dbReference>
<keyword evidence="8" id="KW-1185">Reference proteome</keyword>
<feature type="transmembrane region" description="Helical" evidence="5">
    <location>
        <begin position="162"/>
        <end position="180"/>
    </location>
</feature>
<evidence type="ECO:0000256" key="1">
    <source>
        <dbReference type="ARBA" id="ARBA00022723"/>
    </source>
</evidence>
<evidence type="ECO:0000256" key="4">
    <source>
        <dbReference type="PROSITE-ProRule" id="PRU00175"/>
    </source>
</evidence>
<evidence type="ECO:0000313" key="7">
    <source>
        <dbReference type="EMBL" id="KAG8434445.1"/>
    </source>
</evidence>
<dbReference type="CDD" id="cd16556">
    <property type="entry name" value="RING-HC_RNF183-like"/>
    <property type="match status" value="1"/>
</dbReference>
<dbReference type="PANTHER" id="PTHR22791:SF4">
    <property type="entry name" value="RING FINGER PROTEIN 223"/>
    <property type="match status" value="1"/>
</dbReference>
<dbReference type="Pfam" id="PF14634">
    <property type="entry name" value="zf-RING_5"/>
    <property type="match status" value="1"/>
</dbReference>
<reference evidence="7" key="1">
    <citation type="thesis" date="2020" institute="ProQuest LLC" country="789 East Eisenhower Parkway, Ann Arbor, MI, USA">
        <title>Comparative Genomics and Chromosome Evolution.</title>
        <authorList>
            <person name="Mudd A.B."/>
        </authorList>
    </citation>
    <scope>NUCLEOTIDE SEQUENCE</scope>
    <source>
        <strain evidence="7">Female2</strain>
        <tissue evidence="7">Blood</tissue>
    </source>
</reference>
<protein>
    <recommendedName>
        <fullName evidence="6">RING-type domain-containing protein</fullName>
    </recommendedName>
</protein>